<comment type="caution">
    <text evidence="1">The sequence shown here is derived from an EMBL/GenBank/DDBJ whole genome shotgun (WGS) entry which is preliminary data.</text>
</comment>
<reference evidence="1 2" key="1">
    <citation type="journal article" date="2023" name="G3 (Bethesda)">
        <title>A chromosome-length genome assembly and annotation of blackberry (Rubus argutus, cv. 'Hillquist').</title>
        <authorList>
            <person name="Bruna T."/>
            <person name="Aryal R."/>
            <person name="Dudchenko O."/>
            <person name="Sargent D.J."/>
            <person name="Mead D."/>
            <person name="Buti M."/>
            <person name="Cavallini A."/>
            <person name="Hytonen T."/>
            <person name="Andres J."/>
            <person name="Pham M."/>
            <person name="Weisz D."/>
            <person name="Mascagni F."/>
            <person name="Usai G."/>
            <person name="Natali L."/>
            <person name="Bassil N."/>
            <person name="Fernandez G.E."/>
            <person name="Lomsadze A."/>
            <person name="Armour M."/>
            <person name="Olukolu B."/>
            <person name="Poorten T."/>
            <person name="Britton C."/>
            <person name="Davik J."/>
            <person name="Ashrafi H."/>
            <person name="Aiden E.L."/>
            <person name="Borodovsky M."/>
            <person name="Worthington M."/>
        </authorList>
    </citation>
    <scope>NUCLEOTIDE SEQUENCE [LARGE SCALE GENOMIC DNA]</scope>
    <source>
        <strain evidence="1">PI 553951</strain>
    </source>
</reference>
<proteinExistence type="predicted"/>
<accession>A0AAW1VX79</accession>
<organism evidence="1 2">
    <name type="scientific">Rubus argutus</name>
    <name type="common">Southern blackberry</name>
    <dbReference type="NCBI Taxonomy" id="59490"/>
    <lineage>
        <taxon>Eukaryota</taxon>
        <taxon>Viridiplantae</taxon>
        <taxon>Streptophyta</taxon>
        <taxon>Embryophyta</taxon>
        <taxon>Tracheophyta</taxon>
        <taxon>Spermatophyta</taxon>
        <taxon>Magnoliopsida</taxon>
        <taxon>eudicotyledons</taxon>
        <taxon>Gunneridae</taxon>
        <taxon>Pentapetalae</taxon>
        <taxon>rosids</taxon>
        <taxon>fabids</taxon>
        <taxon>Rosales</taxon>
        <taxon>Rosaceae</taxon>
        <taxon>Rosoideae</taxon>
        <taxon>Rosoideae incertae sedis</taxon>
        <taxon>Rubus</taxon>
    </lineage>
</organism>
<dbReference type="Proteomes" id="UP001457282">
    <property type="component" value="Unassembled WGS sequence"/>
</dbReference>
<name>A0AAW1VX79_RUBAR</name>
<keyword evidence="2" id="KW-1185">Reference proteome</keyword>
<evidence type="ECO:0000313" key="2">
    <source>
        <dbReference type="Proteomes" id="UP001457282"/>
    </source>
</evidence>
<evidence type="ECO:0000313" key="1">
    <source>
        <dbReference type="EMBL" id="KAK9912465.1"/>
    </source>
</evidence>
<sequence>MIDLLKGQVGDGFVDGIRSGATECQGEISAMDGWEERCGSLVNGLEEEKLQEASGMAVVAARWLGSWMD</sequence>
<dbReference type="EMBL" id="JBEDUW010000007">
    <property type="protein sequence ID" value="KAK9912465.1"/>
    <property type="molecule type" value="Genomic_DNA"/>
</dbReference>
<protein>
    <submittedName>
        <fullName evidence="1">Uncharacterized protein</fullName>
    </submittedName>
</protein>
<gene>
    <name evidence="1" type="ORF">M0R45_036327</name>
</gene>
<dbReference type="AlphaFoldDB" id="A0AAW1VX79"/>